<dbReference type="Pfam" id="PF00113">
    <property type="entry name" value="Enolase_C"/>
    <property type="match status" value="1"/>
</dbReference>
<evidence type="ECO:0000256" key="7">
    <source>
        <dbReference type="ARBA" id="ARBA00048333"/>
    </source>
</evidence>
<feature type="binding site" evidence="9">
    <location>
        <position position="296"/>
    </location>
    <ligand>
        <name>substrate</name>
    </ligand>
</feature>
<feature type="domain" description="Enolase N-terminal" evidence="12">
    <location>
        <begin position="4"/>
        <end position="135"/>
    </location>
</feature>
<keyword evidence="10" id="KW-0479">Metal-binding</keyword>
<evidence type="ECO:0000256" key="9">
    <source>
        <dbReference type="PIRSR" id="PIRSR001400-2"/>
    </source>
</evidence>
<keyword evidence="6" id="KW-0456">Lyase</keyword>
<accession>S9Q6W7</accession>
<evidence type="ECO:0000256" key="4">
    <source>
        <dbReference type="ARBA" id="ARBA00022842"/>
    </source>
</evidence>
<dbReference type="InterPro" id="IPR036849">
    <property type="entry name" value="Enolase-like_C_sf"/>
</dbReference>
<proteinExistence type="inferred from homology"/>
<feature type="binding site" evidence="9">
    <location>
        <position position="160"/>
    </location>
    <ligand>
        <name>substrate</name>
    </ligand>
</feature>
<feature type="binding site" evidence="10">
    <location>
        <position position="321"/>
    </location>
    <ligand>
        <name>Mg(2+)</name>
        <dbReference type="ChEBI" id="CHEBI:18420"/>
    </ligand>
</feature>
<evidence type="ECO:0000256" key="6">
    <source>
        <dbReference type="ARBA" id="ARBA00023239"/>
    </source>
</evidence>
<dbReference type="InterPro" id="IPR020811">
    <property type="entry name" value="Enolase_N"/>
</dbReference>
<dbReference type="PANTHER" id="PTHR11902">
    <property type="entry name" value="ENOLASE"/>
    <property type="match status" value="1"/>
</dbReference>
<dbReference type="NCBIfam" id="TIGR01060">
    <property type="entry name" value="eno"/>
    <property type="match status" value="1"/>
</dbReference>
<dbReference type="RefSeq" id="XP_013017830.1">
    <property type="nucleotide sequence ID" value="XM_013162376.1"/>
</dbReference>
<dbReference type="GO" id="GO:0000015">
    <property type="term" value="C:phosphopyruvate hydratase complex"/>
    <property type="evidence" value="ECO:0007669"/>
    <property type="project" value="InterPro"/>
</dbReference>
<dbReference type="GO" id="GO:0006096">
    <property type="term" value="P:glycolytic process"/>
    <property type="evidence" value="ECO:0007669"/>
    <property type="project" value="UniProtKB-UniPathway"/>
</dbReference>
<dbReference type="OrthoDB" id="1739814at2759"/>
<evidence type="ECO:0000259" key="12">
    <source>
        <dbReference type="SMART" id="SM01193"/>
    </source>
</evidence>
<dbReference type="SUPFAM" id="SSF54826">
    <property type="entry name" value="Enolase N-terminal domain-like"/>
    <property type="match status" value="1"/>
</dbReference>
<dbReference type="InterPro" id="IPR020810">
    <property type="entry name" value="Enolase_C"/>
</dbReference>
<evidence type="ECO:0000256" key="3">
    <source>
        <dbReference type="ARBA" id="ARBA00012058"/>
    </source>
</evidence>
<dbReference type="Pfam" id="PF03952">
    <property type="entry name" value="Enolase_N"/>
    <property type="match status" value="1"/>
</dbReference>
<feature type="binding site" evidence="9">
    <location>
        <position position="321"/>
    </location>
    <ligand>
        <name>substrate</name>
    </ligand>
</feature>
<feature type="binding site" evidence="9">
    <location>
        <position position="169"/>
    </location>
    <ligand>
        <name>substrate</name>
    </ligand>
</feature>
<dbReference type="EMBL" id="KE503206">
    <property type="protein sequence ID" value="EPX75388.1"/>
    <property type="molecule type" value="Genomic_DNA"/>
</dbReference>
<dbReference type="GO" id="GO:0004634">
    <property type="term" value="F:phosphopyruvate hydratase activity"/>
    <property type="evidence" value="ECO:0007669"/>
    <property type="project" value="UniProtKB-EC"/>
</dbReference>
<dbReference type="EC" id="4.2.1.11" evidence="3"/>
<dbReference type="PRINTS" id="PR00148">
    <property type="entry name" value="ENOLASE"/>
</dbReference>
<dbReference type="UniPathway" id="UPA00109">
    <property type="reaction ID" value="UER00187"/>
</dbReference>
<dbReference type="InterPro" id="IPR029017">
    <property type="entry name" value="Enolase-like_N"/>
</dbReference>
<dbReference type="FunFam" id="3.20.20.120:FF:000002">
    <property type="entry name" value="Enolase 1"/>
    <property type="match status" value="1"/>
</dbReference>
<keyword evidence="4 10" id="KW-0460">Magnesium</keyword>
<reference evidence="13 14" key="1">
    <citation type="journal article" date="2011" name="Science">
        <title>Comparative functional genomics of the fission yeasts.</title>
        <authorList>
            <person name="Rhind N."/>
            <person name="Chen Z."/>
            <person name="Yassour M."/>
            <person name="Thompson D.A."/>
            <person name="Haas B.J."/>
            <person name="Habib N."/>
            <person name="Wapinski I."/>
            <person name="Roy S."/>
            <person name="Lin M.F."/>
            <person name="Heiman D.I."/>
            <person name="Young S.K."/>
            <person name="Furuya K."/>
            <person name="Guo Y."/>
            <person name="Pidoux A."/>
            <person name="Chen H.M."/>
            <person name="Robbertse B."/>
            <person name="Goldberg J.M."/>
            <person name="Aoki K."/>
            <person name="Bayne E.H."/>
            <person name="Berlin A.M."/>
            <person name="Desjardins C.A."/>
            <person name="Dobbs E."/>
            <person name="Dukaj L."/>
            <person name="Fan L."/>
            <person name="FitzGerald M.G."/>
            <person name="French C."/>
            <person name="Gujja S."/>
            <person name="Hansen K."/>
            <person name="Keifenheim D."/>
            <person name="Levin J.Z."/>
            <person name="Mosher R.A."/>
            <person name="Mueller C.A."/>
            <person name="Pfiffner J."/>
            <person name="Priest M."/>
            <person name="Russ C."/>
            <person name="Smialowska A."/>
            <person name="Swoboda P."/>
            <person name="Sykes S.M."/>
            <person name="Vaughn M."/>
            <person name="Vengrova S."/>
            <person name="Yoder R."/>
            <person name="Zeng Q."/>
            <person name="Allshire R."/>
            <person name="Baulcombe D."/>
            <person name="Birren B.W."/>
            <person name="Brown W."/>
            <person name="Ekwall K."/>
            <person name="Kellis M."/>
            <person name="Leatherwood J."/>
            <person name="Levin H."/>
            <person name="Margalit H."/>
            <person name="Martienssen R."/>
            <person name="Nieduszynski C.A."/>
            <person name="Spatafora J.W."/>
            <person name="Friedman N."/>
            <person name="Dalgaard J.Z."/>
            <person name="Baumann P."/>
            <person name="Niki H."/>
            <person name="Regev A."/>
            <person name="Nusbaum C."/>
        </authorList>
    </citation>
    <scope>NUCLEOTIDE SEQUENCE [LARGE SCALE GENOMIC DNA]</scope>
    <source>
        <strain evidence="14">yFS286</strain>
    </source>
</reference>
<dbReference type="OMA" id="GMSITKI"/>
<dbReference type="VEuPathDB" id="FungiDB:SOCG_04630"/>
<dbReference type="Proteomes" id="UP000016088">
    <property type="component" value="Unassembled WGS sequence"/>
</dbReference>
<dbReference type="SUPFAM" id="SSF51604">
    <property type="entry name" value="Enolase C-terminal domain-like"/>
    <property type="match status" value="1"/>
</dbReference>
<comment type="catalytic activity">
    <reaction evidence="7">
        <text>(2R)-2-phosphoglycerate = phosphoenolpyruvate + H2O</text>
        <dbReference type="Rhea" id="RHEA:10164"/>
        <dbReference type="ChEBI" id="CHEBI:15377"/>
        <dbReference type="ChEBI" id="CHEBI:58289"/>
        <dbReference type="ChEBI" id="CHEBI:58702"/>
        <dbReference type="EC" id="4.2.1.11"/>
    </reaction>
</comment>
<evidence type="ECO:0000313" key="14">
    <source>
        <dbReference type="Proteomes" id="UP000016088"/>
    </source>
</evidence>
<dbReference type="GeneID" id="25033592"/>
<dbReference type="HAMAP" id="MF_00318">
    <property type="entry name" value="Enolase"/>
    <property type="match status" value="1"/>
</dbReference>
<feature type="binding site" evidence="10">
    <location>
        <position position="247"/>
    </location>
    <ligand>
        <name>Mg(2+)</name>
        <dbReference type="ChEBI" id="CHEBI:18420"/>
    </ligand>
</feature>
<dbReference type="HOGENOM" id="CLU_031223_0_0_1"/>
<evidence type="ECO:0000256" key="8">
    <source>
        <dbReference type="PIRSR" id="PIRSR001400-1"/>
    </source>
</evidence>
<dbReference type="SMART" id="SM01193">
    <property type="entry name" value="Enolase_N"/>
    <property type="match status" value="1"/>
</dbReference>
<feature type="binding site" evidence="10">
    <location>
        <position position="296"/>
    </location>
    <ligand>
        <name>Mg(2+)</name>
        <dbReference type="ChEBI" id="CHEBI:18420"/>
    </ligand>
</feature>
<dbReference type="CDD" id="cd03313">
    <property type="entry name" value="enolase"/>
    <property type="match status" value="1"/>
</dbReference>
<dbReference type="SMART" id="SM01192">
    <property type="entry name" value="Enolase_C"/>
    <property type="match status" value="1"/>
</dbReference>
<dbReference type="eggNOG" id="KOG2670">
    <property type="taxonomic scope" value="Eukaryota"/>
</dbReference>
<dbReference type="InterPro" id="IPR020809">
    <property type="entry name" value="Enolase_CS"/>
</dbReference>
<feature type="active site" description="Proton acceptor" evidence="8">
    <location>
        <position position="346"/>
    </location>
</feature>
<dbReference type="FunFam" id="3.30.390.10:FF:000001">
    <property type="entry name" value="Enolase"/>
    <property type="match status" value="1"/>
</dbReference>
<dbReference type="SFLD" id="SFLDG00178">
    <property type="entry name" value="enolase"/>
    <property type="match status" value="1"/>
</dbReference>
<comment type="cofactor">
    <cofactor evidence="10">
        <name>Mg(2+)</name>
        <dbReference type="ChEBI" id="CHEBI:18420"/>
    </cofactor>
    <text evidence="10">Mg(2+) is required for catalysis and for stabilizing the dimer.</text>
</comment>
<evidence type="ECO:0000313" key="13">
    <source>
        <dbReference type="EMBL" id="EPX75388.1"/>
    </source>
</evidence>
<feature type="active site" description="Proton donor" evidence="8">
    <location>
        <position position="212"/>
    </location>
</feature>
<comment type="pathway">
    <text evidence="1">Carbohydrate degradation; glycolysis; pyruvate from D-glyceraldehyde 3-phosphate: step 4/5.</text>
</comment>
<dbReference type="GO" id="GO:0000287">
    <property type="term" value="F:magnesium ion binding"/>
    <property type="evidence" value="ECO:0007669"/>
    <property type="project" value="InterPro"/>
</dbReference>
<dbReference type="PIRSF" id="PIRSF001400">
    <property type="entry name" value="Enolase"/>
    <property type="match status" value="1"/>
</dbReference>
<dbReference type="SFLD" id="SFLDS00001">
    <property type="entry name" value="Enolase"/>
    <property type="match status" value="1"/>
</dbReference>
<dbReference type="PANTHER" id="PTHR11902:SF1">
    <property type="entry name" value="ENOLASE"/>
    <property type="match status" value="1"/>
</dbReference>
<dbReference type="AlphaFoldDB" id="S9Q6W7"/>
<comment type="similarity">
    <text evidence="2">Belongs to the enolase family.</text>
</comment>
<sequence>MSTIQKVYARSIYDSRGNPTLEIELTTDLGTFPAMVPSGASTGKWEAKELRDGDKEKWGGKGVLKAVENVNKVLAPALEKSGIDITDQERVDKFMIDLDGTEDKSKLGANSIVGISMAVARAASAYLKIPLYEHIAKLAGSKESNCLPVPSFNVLNGGTHAGGDLAFQEFMVMPIKAPTFSEGLRWCSEVYHNLKSLAKQKYGASAGNVGDEGGIAPDLATAEEALDLISEAIKKSGYEGKVRIGFDVAASELYNGKIYDLDFKSSKPNPSNQLDYKKLYEKYNQLIEKYKIVFIEDPFAEEDWEAFSFISSNTKVQIIADDLTVTNTKRLSKAIQEKCANALLVKINQIGSLSETIQAANMAKKAGWGLMVSHRSGETDDAFISHLTIGLEAGQMKSGAPCRSERLAKYNELLRIEDRLGSNAVYAGTKAANYIKSNTL</sequence>
<keyword evidence="5" id="KW-0324">Glycolysis</keyword>
<dbReference type="PROSITE" id="PS00164">
    <property type="entry name" value="ENOLASE"/>
    <property type="match status" value="1"/>
</dbReference>
<feature type="domain" description="Enolase C-terminal TIM barrel" evidence="11">
    <location>
        <begin position="144"/>
        <end position="434"/>
    </location>
</feature>
<dbReference type="Gene3D" id="3.30.390.10">
    <property type="entry name" value="Enolase-like, N-terminal domain"/>
    <property type="match status" value="1"/>
</dbReference>
<dbReference type="InterPro" id="IPR000941">
    <property type="entry name" value="Enolase"/>
</dbReference>
<evidence type="ECO:0000256" key="1">
    <source>
        <dbReference type="ARBA" id="ARBA00005031"/>
    </source>
</evidence>
<feature type="binding site" evidence="9">
    <location>
        <position position="397"/>
    </location>
    <ligand>
        <name>substrate</name>
    </ligand>
</feature>
<evidence type="ECO:0000256" key="10">
    <source>
        <dbReference type="PIRSR" id="PIRSR001400-3"/>
    </source>
</evidence>
<protein>
    <recommendedName>
        <fullName evidence="3">phosphopyruvate hydratase</fullName>
        <ecNumber evidence="3">4.2.1.11</ecNumber>
    </recommendedName>
</protein>
<evidence type="ECO:0000256" key="2">
    <source>
        <dbReference type="ARBA" id="ARBA00009604"/>
    </source>
</evidence>
<dbReference type="SFLD" id="SFLDF00002">
    <property type="entry name" value="enolase"/>
    <property type="match status" value="1"/>
</dbReference>
<gene>
    <name evidence="13" type="ORF">SOCG_04630</name>
</gene>
<organism evidence="13 14">
    <name type="scientific">Schizosaccharomyces octosporus (strain yFS286)</name>
    <name type="common">Fission yeast</name>
    <name type="synonym">Octosporomyces octosporus</name>
    <dbReference type="NCBI Taxonomy" id="483514"/>
    <lineage>
        <taxon>Eukaryota</taxon>
        <taxon>Fungi</taxon>
        <taxon>Dikarya</taxon>
        <taxon>Ascomycota</taxon>
        <taxon>Taphrinomycotina</taxon>
        <taxon>Schizosaccharomycetes</taxon>
        <taxon>Schizosaccharomycetales</taxon>
        <taxon>Schizosaccharomycetaceae</taxon>
        <taxon>Schizosaccharomyces</taxon>
    </lineage>
</organism>
<feature type="binding site" evidence="9">
    <location>
        <begin position="373"/>
        <end position="376"/>
    </location>
    <ligand>
        <name>substrate</name>
    </ligand>
</feature>
<keyword evidence="14" id="KW-1185">Reference proteome</keyword>
<name>S9Q6W7_SCHOY</name>
<evidence type="ECO:0000256" key="5">
    <source>
        <dbReference type="ARBA" id="ARBA00023152"/>
    </source>
</evidence>
<dbReference type="Gene3D" id="3.20.20.120">
    <property type="entry name" value="Enolase-like C-terminal domain"/>
    <property type="match status" value="1"/>
</dbReference>
<evidence type="ECO:0000259" key="11">
    <source>
        <dbReference type="SMART" id="SM01192"/>
    </source>
</evidence>